<evidence type="ECO:0000313" key="6">
    <source>
        <dbReference type="EMBL" id="RDX49350.1"/>
    </source>
</evidence>
<dbReference type="Proteomes" id="UP000256964">
    <property type="component" value="Unassembled WGS sequence"/>
</dbReference>
<proteinExistence type="predicted"/>
<evidence type="ECO:0000259" key="5">
    <source>
        <dbReference type="PROSITE" id="PS50865"/>
    </source>
</evidence>
<evidence type="ECO:0000313" key="7">
    <source>
        <dbReference type="Proteomes" id="UP000256964"/>
    </source>
</evidence>
<sequence length="284" mass="32216">MSTAIPTSQIHEETIRFADLLAENARLDNRLPADTDFTPEEMRRLQEQLNALEAIPKDQQSLFFLALSAKHLPALVSAVRSTSRATQKQAFSSYVQLLSLLPDPDKNPYFRKYIVSPEFAPLPTLVASAFVEGIQWLRPSGPGYVCSLIMHMLQWCDTSIGDDKRASIDKAVRLALREKCRELMGSAGWGDLDRYQQVEIQRLEGMLGPVEHMPTPPDQPGYYLQSSKDYLEGKIPGLYECNVCMDDDAPLQCSRCKSVKYCGKECQNKDWKKGHKLRCYEMVF</sequence>
<dbReference type="InterPro" id="IPR002893">
    <property type="entry name" value="Znf_MYND"/>
</dbReference>
<dbReference type="Pfam" id="PF01753">
    <property type="entry name" value="zf-MYND"/>
    <property type="match status" value="1"/>
</dbReference>
<dbReference type="Gene3D" id="6.10.140.2220">
    <property type="match status" value="1"/>
</dbReference>
<dbReference type="SUPFAM" id="SSF144232">
    <property type="entry name" value="HIT/MYND zinc finger-like"/>
    <property type="match status" value="1"/>
</dbReference>
<reference evidence="6 7" key="1">
    <citation type="journal article" date="2018" name="Biotechnol. Biofuels">
        <title>Integrative visual omics of the white-rot fungus Polyporus brumalis exposes the biotechnological potential of its oxidative enzymes for delignifying raw plant biomass.</title>
        <authorList>
            <person name="Miyauchi S."/>
            <person name="Rancon A."/>
            <person name="Drula E."/>
            <person name="Hage H."/>
            <person name="Chaduli D."/>
            <person name="Favel A."/>
            <person name="Grisel S."/>
            <person name="Henrissat B."/>
            <person name="Herpoel-Gimbert I."/>
            <person name="Ruiz-Duenas F.J."/>
            <person name="Chevret D."/>
            <person name="Hainaut M."/>
            <person name="Lin J."/>
            <person name="Wang M."/>
            <person name="Pangilinan J."/>
            <person name="Lipzen A."/>
            <person name="Lesage-Meessen L."/>
            <person name="Navarro D."/>
            <person name="Riley R."/>
            <person name="Grigoriev I.V."/>
            <person name="Zhou S."/>
            <person name="Raouche S."/>
            <person name="Rosso M.N."/>
        </authorList>
    </citation>
    <scope>NUCLEOTIDE SEQUENCE [LARGE SCALE GENOMIC DNA]</scope>
    <source>
        <strain evidence="6 7">BRFM 1820</strain>
    </source>
</reference>
<dbReference type="PROSITE" id="PS50865">
    <property type="entry name" value="ZF_MYND_2"/>
    <property type="match status" value="1"/>
</dbReference>
<evidence type="ECO:0000256" key="2">
    <source>
        <dbReference type="ARBA" id="ARBA00022771"/>
    </source>
</evidence>
<accession>A0A371DA04</accession>
<evidence type="ECO:0000256" key="1">
    <source>
        <dbReference type="ARBA" id="ARBA00022723"/>
    </source>
</evidence>
<keyword evidence="3" id="KW-0862">Zinc</keyword>
<keyword evidence="1" id="KW-0479">Metal-binding</keyword>
<evidence type="ECO:0000256" key="4">
    <source>
        <dbReference type="PROSITE-ProRule" id="PRU00134"/>
    </source>
</evidence>
<feature type="domain" description="MYND-type" evidence="5">
    <location>
        <begin position="241"/>
        <end position="279"/>
    </location>
</feature>
<dbReference type="AlphaFoldDB" id="A0A371DA04"/>
<protein>
    <recommendedName>
        <fullName evidence="5">MYND-type domain-containing protein</fullName>
    </recommendedName>
</protein>
<dbReference type="STRING" id="139420.A0A371DA04"/>
<evidence type="ECO:0000256" key="3">
    <source>
        <dbReference type="ARBA" id="ARBA00022833"/>
    </source>
</evidence>
<dbReference type="PROSITE" id="PS01360">
    <property type="entry name" value="ZF_MYND_1"/>
    <property type="match status" value="1"/>
</dbReference>
<gene>
    <name evidence="6" type="ORF">OH76DRAFT_1403938</name>
</gene>
<dbReference type="EMBL" id="KZ857406">
    <property type="protein sequence ID" value="RDX49350.1"/>
    <property type="molecule type" value="Genomic_DNA"/>
</dbReference>
<keyword evidence="2 4" id="KW-0863">Zinc-finger</keyword>
<dbReference type="GO" id="GO:0008270">
    <property type="term" value="F:zinc ion binding"/>
    <property type="evidence" value="ECO:0007669"/>
    <property type="project" value="UniProtKB-KW"/>
</dbReference>
<keyword evidence="7" id="KW-1185">Reference proteome</keyword>
<name>A0A371DA04_9APHY</name>
<dbReference type="OrthoDB" id="341421at2759"/>
<organism evidence="6 7">
    <name type="scientific">Lentinus brumalis</name>
    <dbReference type="NCBI Taxonomy" id="2498619"/>
    <lineage>
        <taxon>Eukaryota</taxon>
        <taxon>Fungi</taxon>
        <taxon>Dikarya</taxon>
        <taxon>Basidiomycota</taxon>
        <taxon>Agaricomycotina</taxon>
        <taxon>Agaricomycetes</taxon>
        <taxon>Polyporales</taxon>
        <taxon>Polyporaceae</taxon>
        <taxon>Lentinus</taxon>
    </lineage>
</organism>